<sequence length="72" mass="8175">MHHRRRELHCGIHGDRPRKLEFRIRRSIDQETDLDAIAGRTSGGSEAAASIGEIRGARDRAELEEARRAVEE</sequence>
<reference evidence="1 2" key="1">
    <citation type="submission" date="2019-11" db="EMBL/GenBank/DDBJ databases">
        <title>Whole genome sequence of Oryza granulata.</title>
        <authorList>
            <person name="Li W."/>
        </authorList>
    </citation>
    <scope>NUCLEOTIDE SEQUENCE [LARGE SCALE GENOMIC DNA]</scope>
    <source>
        <strain evidence="2">cv. Menghai</strain>
        <tissue evidence="1">Leaf</tissue>
    </source>
</reference>
<proteinExistence type="predicted"/>
<evidence type="ECO:0000313" key="1">
    <source>
        <dbReference type="EMBL" id="KAF0907171.1"/>
    </source>
</evidence>
<dbReference type="EMBL" id="SPHZ02000007">
    <property type="protein sequence ID" value="KAF0907171.1"/>
    <property type="molecule type" value="Genomic_DNA"/>
</dbReference>
<evidence type="ECO:0000313" key="2">
    <source>
        <dbReference type="Proteomes" id="UP000479710"/>
    </source>
</evidence>
<organism evidence="1 2">
    <name type="scientific">Oryza meyeriana var. granulata</name>
    <dbReference type="NCBI Taxonomy" id="110450"/>
    <lineage>
        <taxon>Eukaryota</taxon>
        <taxon>Viridiplantae</taxon>
        <taxon>Streptophyta</taxon>
        <taxon>Embryophyta</taxon>
        <taxon>Tracheophyta</taxon>
        <taxon>Spermatophyta</taxon>
        <taxon>Magnoliopsida</taxon>
        <taxon>Liliopsida</taxon>
        <taxon>Poales</taxon>
        <taxon>Poaceae</taxon>
        <taxon>BOP clade</taxon>
        <taxon>Oryzoideae</taxon>
        <taxon>Oryzeae</taxon>
        <taxon>Oryzinae</taxon>
        <taxon>Oryza</taxon>
        <taxon>Oryza meyeriana</taxon>
    </lineage>
</organism>
<name>A0A6G1D420_9ORYZ</name>
<comment type="caution">
    <text evidence="1">The sequence shown here is derived from an EMBL/GenBank/DDBJ whole genome shotgun (WGS) entry which is preliminary data.</text>
</comment>
<dbReference type="Proteomes" id="UP000479710">
    <property type="component" value="Unassembled WGS sequence"/>
</dbReference>
<dbReference type="AlphaFoldDB" id="A0A6G1D420"/>
<accession>A0A6G1D420</accession>
<keyword evidence="2" id="KW-1185">Reference proteome</keyword>
<gene>
    <name evidence="1" type="ORF">E2562_015685</name>
</gene>
<protein>
    <submittedName>
        <fullName evidence="1">Uncharacterized protein</fullName>
    </submittedName>
</protein>